<accession>A0AAE0KJL0</accession>
<dbReference type="PIRSF" id="PIRSF029171">
    <property type="entry name" value="Esterase_LipA"/>
    <property type="match status" value="1"/>
</dbReference>
<keyword evidence="1" id="KW-0378">Hydrolase</keyword>
<proteinExistence type="predicted"/>
<comment type="caution">
    <text evidence="2">The sequence shown here is derived from an EMBL/GenBank/DDBJ whole genome shotgun (WGS) entry which is preliminary data.</text>
</comment>
<protein>
    <submittedName>
        <fullName evidence="2">Secretory lipase-domain-containing protein</fullName>
    </submittedName>
</protein>
<sequence>PPSRDEWYKAPAGWESAAPGTPLRVRSHAYNPAVLNIKNCRDVFQVLYRSSDTHGNASWAVTTVFVPQVYANCTAAPASANCTASTPATQQRNDFHALVSYQVPMDSVSIDASPSWLLQSREPYGELRDLLARGWLVAAPDYEGPQASYCAGGQAAYATLDGIRAVLAVTTTGDSTANITTTTTSNHSTAAAAAAIPYRLHGGGGGGGGGGGANSTLPRVAIWGYSGGAFAAAFALERAAAYAADLVPSLAGVVVGGPAPNLTTVAQNMNARDTAGLLVASLVGVTAQQAPARAALEARLNAAGPRNATAFLAVRRMSGVDALVAYAMQNVYDYFQGGERDVWSPLVQQVVDADAVMGARPQQLSMPQAVPVFVYKAVQDEMSAVGETDELVSRYCEAGANVLYHRNVLGGHNDELWSGRLRTLAFLANVLDG</sequence>
<dbReference type="Gene3D" id="3.40.50.1820">
    <property type="entry name" value="alpha/beta hydrolase"/>
    <property type="match status" value="2"/>
</dbReference>
<gene>
    <name evidence="2" type="ORF">B0T24DRAFT_491708</name>
</gene>
<dbReference type="InterPro" id="IPR005152">
    <property type="entry name" value="Lipase_secreted"/>
</dbReference>
<keyword evidence="3" id="KW-1185">Reference proteome</keyword>
<dbReference type="AlphaFoldDB" id="A0AAE0KJL0"/>
<evidence type="ECO:0000313" key="2">
    <source>
        <dbReference type="EMBL" id="KAK3377191.1"/>
    </source>
</evidence>
<dbReference type="Proteomes" id="UP001287356">
    <property type="component" value="Unassembled WGS sequence"/>
</dbReference>
<feature type="non-terminal residue" evidence="2">
    <location>
        <position position="433"/>
    </location>
</feature>
<dbReference type="GO" id="GO:0016042">
    <property type="term" value="P:lipid catabolic process"/>
    <property type="evidence" value="ECO:0007669"/>
    <property type="project" value="InterPro"/>
</dbReference>
<feature type="non-terminal residue" evidence="2">
    <location>
        <position position="1"/>
    </location>
</feature>
<dbReference type="EMBL" id="JAULSN010000003">
    <property type="protein sequence ID" value="KAK3377191.1"/>
    <property type="molecule type" value="Genomic_DNA"/>
</dbReference>
<dbReference type="PANTHER" id="PTHR34853">
    <property type="match status" value="1"/>
</dbReference>
<dbReference type="PANTHER" id="PTHR34853:SF5">
    <property type="entry name" value="LIP-DOMAIN-CONTAINING PROTEIN-RELATED"/>
    <property type="match status" value="1"/>
</dbReference>
<dbReference type="Pfam" id="PF03583">
    <property type="entry name" value="LIP"/>
    <property type="match status" value="2"/>
</dbReference>
<evidence type="ECO:0000256" key="1">
    <source>
        <dbReference type="ARBA" id="ARBA00022801"/>
    </source>
</evidence>
<dbReference type="GO" id="GO:0004806">
    <property type="term" value="F:triacylglycerol lipase activity"/>
    <property type="evidence" value="ECO:0007669"/>
    <property type="project" value="InterPro"/>
</dbReference>
<dbReference type="SUPFAM" id="SSF53474">
    <property type="entry name" value="alpha/beta-Hydrolases"/>
    <property type="match status" value="1"/>
</dbReference>
<reference evidence="2" key="1">
    <citation type="journal article" date="2023" name="Mol. Phylogenet. Evol.">
        <title>Genome-scale phylogeny and comparative genomics of the fungal order Sordariales.</title>
        <authorList>
            <person name="Hensen N."/>
            <person name="Bonometti L."/>
            <person name="Westerberg I."/>
            <person name="Brannstrom I.O."/>
            <person name="Guillou S."/>
            <person name="Cros-Aarteil S."/>
            <person name="Calhoun S."/>
            <person name="Haridas S."/>
            <person name="Kuo A."/>
            <person name="Mondo S."/>
            <person name="Pangilinan J."/>
            <person name="Riley R."/>
            <person name="LaButti K."/>
            <person name="Andreopoulos B."/>
            <person name="Lipzen A."/>
            <person name="Chen C."/>
            <person name="Yan M."/>
            <person name="Daum C."/>
            <person name="Ng V."/>
            <person name="Clum A."/>
            <person name="Steindorff A."/>
            <person name="Ohm R.A."/>
            <person name="Martin F."/>
            <person name="Silar P."/>
            <person name="Natvig D.O."/>
            <person name="Lalanne C."/>
            <person name="Gautier V."/>
            <person name="Ament-Velasquez S.L."/>
            <person name="Kruys A."/>
            <person name="Hutchinson M.I."/>
            <person name="Powell A.J."/>
            <person name="Barry K."/>
            <person name="Miller A.N."/>
            <person name="Grigoriev I.V."/>
            <person name="Debuchy R."/>
            <person name="Gladieux P."/>
            <person name="Hiltunen Thoren M."/>
            <person name="Johannesson H."/>
        </authorList>
    </citation>
    <scope>NUCLEOTIDE SEQUENCE</scope>
    <source>
        <strain evidence="2">CBS 958.72</strain>
    </source>
</reference>
<evidence type="ECO:0000313" key="3">
    <source>
        <dbReference type="Proteomes" id="UP001287356"/>
    </source>
</evidence>
<name>A0AAE0KJL0_9PEZI</name>
<organism evidence="2 3">
    <name type="scientific">Lasiosphaeria ovina</name>
    <dbReference type="NCBI Taxonomy" id="92902"/>
    <lineage>
        <taxon>Eukaryota</taxon>
        <taxon>Fungi</taxon>
        <taxon>Dikarya</taxon>
        <taxon>Ascomycota</taxon>
        <taxon>Pezizomycotina</taxon>
        <taxon>Sordariomycetes</taxon>
        <taxon>Sordariomycetidae</taxon>
        <taxon>Sordariales</taxon>
        <taxon>Lasiosphaeriaceae</taxon>
        <taxon>Lasiosphaeria</taxon>
    </lineage>
</organism>
<dbReference type="InterPro" id="IPR029058">
    <property type="entry name" value="AB_hydrolase_fold"/>
</dbReference>
<reference evidence="2" key="2">
    <citation type="submission" date="2023-06" db="EMBL/GenBank/DDBJ databases">
        <authorList>
            <consortium name="Lawrence Berkeley National Laboratory"/>
            <person name="Haridas S."/>
            <person name="Hensen N."/>
            <person name="Bonometti L."/>
            <person name="Westerberg I."/>
            <person name="Brannstrom I.O."/>
            <person name="Guillou S."/>
            <person name="Cros-Aarteil S."/>
            <person name="Calhoun S."/>
            <person name="Kuo A."/>
            <person name="Mondo S."/>
            <person name="Pangilinan J."/>
            <person name="Riley R."/>
            <person name="Labutti K."/>
            <person name="Andreopoulos B."/>
            <person name="Lipzen A."/>
            <person name="Chen C."/>
            <person name="Yanf M."/>
            <person name="Daum C."/>
            <person name="Ng V."/>
            <person name="Clum A."/>
            <person name="Steindorff A."/>
            <person name="Ohm R."/>
            <person name="Martin F."/>
            <person name="Silar P."/>
            <person name="Natvig D."/>
            <person name="Lalanne C."/>
            <person name="Gautier V."/>
            <person name="Ament-Velasquez S.L."/>
            <person name="Kruys A."/>
            <person name="Hutchinson M.I."/>
            <person name="Powell A.J."/>
            <person name="Barry K."/>
            <person name="Miller A.N."/>
            <person name="Grigoriev I.V."/>
            <person name="Debuchy R."/>
            <person name="Gladieux P."/>
            <person name="Thoren M.H."/>
            <person name="Johannesson H."/>
        </authorList>
    </citation>
    <scope>NUCLEOTIDE SEQUENCE</scope>
    <source>
        <strain evidence="2">CBS 958.72</strain>
    </source>
</reference>